<dbReference type="EMBL" id="JAVFKN010000040">
    <property type="protein sequence ID" value="MDQ5770813.1"/>
    <property type="molecule type" value="Genomic_DNA"/>
</dbReference>
<sequence>MEKVFRNYKYVNSSIFDLIDGDTEVKQTIALGYLLSQDENILRQFLSLKPIVSVMGKYKETDFSKIIIHTELTSKNDKRIDISIQFYKNNKPIKALIIEAKNIKLNISPKNVVNQITKYLENEEFKELHGFEVLYGCILSKNNFIFKSEKIVSISWSDIINILYKSAGLAKDFLTFLTRINGSMNFYEKEVYSVPAGETSIYQYGYPHIYECPNSGKNYKSIKKPLYFAFRQKDGGIMEKLFGVEKIIILNPNQDFESFLDDPSYSDTTKERIKNYCDNIWGEEKYSDDEKQFFILSSSNQINLSHKPRPKANNSFRAYYKLSDLLDVNKIYVEAEK</sequence>
<protein>
    <submittedName>
        <fullName evidence="2">Uncharacterized protein</fullName>
    </submittedName>
</protein>
<organism evidence="2">
    <name type="scientific">Thiothrix subterranea</name>
    <dbReference type="NCBI Taxonomy" id="2735563"/>
    <lineage>
        <taxon>Bacteria</taxon>
        <taxon>Pseudomonadati</taxon>
        <taxon>Pseudomonadota</taxon>
        <taxon>Gammaproteobacteria</taxon>
        <taxon>Thiotrichales</taxon>
        <taxon>Thiotrichaceae</taxon>
        <taxon>Thiothrix</taxon>
    </lineage>
</organism>
<keyword evidence="3" id="KW-1185">Reference proteome</keyword>
<dbReference type="EMBL" id="CP133217">
    <property type="protein sequence ID" value="WML85861.1"/>
    <property type="molecule type" value="Genomic_DNA"/>
</dbReference>
<dbReference type="AlphaFoldDB" id="A0AA51MPH9"/>
<evidence type="ECO:0000313" key="2">
    <source>
        <dbReference type="EMBL" id="WML85861.1"/>
    </source>
</evidence>
<dbReference type="Proteomes" id="UP001223336">
    <property type="component" value="Unassembled WGS sequence"/>
</dbReference>
<evidence type="ECO:0000313" key="3">
    <source>
        <dbReference type="Proteomes" id="UP001223336"/>
    </source>
</evidence>
<dbReference type="Proteomes" id="UP001229862">
    <property type="component" value="Chromosome"/>
</dbReference>
<evidence type="ECO:0000313" key="1">
    <source>
        <dbReference type="EMBL" id="MDQ5770813.1"/>
    </source>
</evidence>
<gene>
    <name evidence="1" type="ORF">RCC75_19950</name>
    <name evidence="2" type="ORF">RCG00_16345</name>
</gene>
<accession>A0AA51MPH9</accession>
<name>A0AA51MPH9_9GAMM</name>
<reference evidence="2 3" key="1">
    <citation type="submission" date="2023-08" db="EMBL/GenBank/DDBJ databases">
        <title>New molecular markers tilS and rpoB for phylogenetic and monitoring studies of the genus Thiothrix biodiversity.</title>
        <authorList>
            <person name="Ravin N.V."/>
            <person name="Smolyakov D."/>
            <person name="Markov N.D."/>
            <person name="Beletsky A.V."/>
            <person name="Mardanov A.V."/>
            <person name="Rudenko T.S."/>
            <person name="Grabovich M.Y."/>
        </authorList>
    </citation>
    <scope>NUCLEOTIDE SEQUENCE</scope>
    <source>
        <strain evidence="2">DNT52</strain>
        <strain evidence="1 3">H33</strain>
    </source>
</reference>
<proteinExistence type="predicted"/>
<dbReference type="RefSeq" id="WP_308136479.1">
    <property type="nucleotide sequence ID" value="NZ_CP133217.1"/>
</dbReference>